<dbReference type="Gene3D" id="3.30.465.10">
    <property type="match status" value="1"/>
</dbReference>
<proteinExistence type="predicted"/>
<keyword evidence="3" id="KW-0274">FAD</keyword>
<sequence>MMLENEALPFGETEGDFSAVDKARVVAALSKVLPSGTLMYDSEDLRPYECDGLAAYRALPLVVALPTTEAQVVAVLRICHEMGVPVVARGAGTGLSGGALPHTRGVLLSLARFNRIVRLDPLARTAVVQPGVRNLAISEAAAPYGLYYAPDPSSQIACSIGGNVAENAGGVHCLKYGLTVHNLLRVRGVTIAGEVVEIGSGALDSPGYDLLALVTGSEGMLIVVTEVTVKLVPKPQLAQCVLAAFDDVVRAGEAVARIIAAGIIPAGLEMMDQPATAAVEEFVRAGYPLDAKAILLCEADGTPEEVAEEIARVRALLAASGATEVRVSRDEAERMRFWAGRKAAFPAAGRISPDYYCMDGTIPRKRLGEMLQAIQAMERKYAMRCINVFHAGDGNLHPLILFDANKPGDQHTAEAFGAEILELSVALGGTITGEHGVGIEKINQMCSQFATPEILAFHRVKAAFDPAGLLNPGKAIPTLNRCAEYGRERMGSTRPPAHPDLPRF</sequence>
<evidence type="ECO:0000259" key="5">
    <source>
        <dbReference type="PROSITE" id="PS51387"/>
    </source>
</evidence>
<dbReference type="InterPro" id="IPR016171">
    <property type="entry name" value="Vanillyl_alc_oxidase_C-sub2"/>
</dbReference>
<evidence type="ECO:0000256" key="1">
    <source>
        <dbReference type="ARBA" id="ARBA00001974"/>
    </source>
</evidence>
<dbReference type="Pfam" id="PF01565">
    <property type="entry name" value="FAD_binding_4"/>
    <property type="match status" value="1"/>
</dbReference>
<dbReference type="InterPro" id="IPR051914">
    <property type="entry name" value="FAD-linked_OxidoTrans_Type4"/>
</dbReference>
<keyword evidence="2" id="KW-0285">Flavoprotein</keyword>
<organism evidence="6 7">
    <name type="scientific">Thauera aminoaromatica</name>
    <dbReference type="NCBI Taxonomy" id="164330"/>
    <lineage>
        <taxon>Bacteria</taxon>
        <taxon>Pseudomonadati</taxon>
        <taxon>Pseudomonadota</taxon>
        <taxon>Betaproteobacteria</taxon>
        <taxon>Rhodocyclales</taxon>
        <taxon>Zoogloeaceae</taxon>
        <taxon>Thauera</taxon>
    </lineage>
</organism>
<comment type="caution">
    <text evidence="6">The sequence shown here is derived from an EMBL/GenBank/DDBJ whole genome shotgun (WGS) entry which is preliminary data.</text>
</comment>
<dbReference type="InterPro" id="IPR006094">
    <property type="entry name" value="Oxid_FAD_bind_N"/>
</dbReference>
<gene>
    <name evidence="6" type="ORF">E6Q80_24370</name>
</gene>
<dbReference type="Gene3D" id="1.10.45.10">
    <property type="entry name" value="Vanillyl-alcohol Oxidase, Chain A, domain 4"/>
    <property type="match status" value="1"/>
</dbReference>
<evidence type="ECO:0000256" key="4">
    <source>
        <dbReference type="ARBA" id="ARBA00023002"/>
    </source>
</evidence>
<dbReference type="InterPro" id="IPR016169">
    <property type="entry name" value="FAD-bd_PCMH_sub2"/>
</dbReference>
<dbReference type="GO" id="GO:0071949">
    <property type="term" value="F:FAD binding"/>
    <property type="evidence" value="ECO:0007669"/>
    <property type="project" value="InterPro"/>
</dbReference>
<protein>
    <submittedName>
        <fullName evidence="6">FAD-binding protein</fullName>
    </submittedName>
</protein>
<evidence type="ECO:0000313" key="6">
    <source>
        <dbReference type="EMBL" id="TXH77669.1"/>
    </source>
</evidence>
<evidence type="ECO:0000256" key="3">
    <source>
        <dbReference type="ARBA" id="ARBA00022827"/>
    </source>
</evidence>
<dbReference type="InterPro" id="IPR004113">
    <property type="entry name" value="FAD-bd_oxidored_4_C"/>
</dbReference>
<feature type="domain" description="FAD-binding PCMH-type" evidence="5">
    <location>
        <begin position="56"/>
        <end position="234"/>
    </location>
</feature>
<evidence type="ECO:0000313" key="7">
    <source>
        <dbReference type="Proteomes" id="UP000321192"/>
    </source>
</evidence>
<keyword evidence="4" id="KW-0560">Oxidoreductase</keyword>
<dbReference type="InterPro" id="IPR016167">
    <property type="entry name" value="FAD-bd_PCMH_sub1"/>
</dbReference>
<dbReference type="SUPFAM" id="SSF56176">
    <property type="entry name" value="FAD-binding/transporter-associated domain-like"/>
    <property type="match status" value="1"/>
</dbReference>
<dbReference type="InterPro" id="IPR016166">
    <property type="entry name" value="FAD-bd_PCMH"/>
</dbReference>
<dbReference type="PANTHER" id="PTHR42934:SF1">
    <property type="entry name" value="GLYCOLATE OXIDASE SUBUNIT GLCD"/>
    <property type="match status" value="1"/>
</dbReference>
<dbReference type="PANTHER" id="PTHR42934">
    <property type="entry name" value="GLYCOLATE OXIDASE SUBUNIT GLCD"/>
    <property type="match status" value="1"/>
</dbReference>
<dbReference type="AlphaFoldDB" id="A0A5C7S2N7"/>
<dbReference type="GO" id="GO:0016491">
    <property type="term" value="F:oxidoreductase activity"/>
    <property type="evidence" value="ECO:0007669"/>
    <property type="project" value="UniProtKB-KW"/>
</dbReference>
<dbReference type="Gene3D" id="3.30.70.2740">
    <property type="match status" value="1"/>
</dbReference>
<comment type="cofactor">
    <cofactor evidence="1">
        <name>FAD</name>
        <dbReference type="ChEBI" id="CHEBI:57692"/>
    </cofactor>
</comment>
<dbReference type="PROSITE" id="PS51387">
    <property type="entry name" value="FAD_PCMH"/>
    <property type="match status" value="1"/>
</dbReference>
<accession>A0A5C7S2N7</accession>
<dbReference type="Gene3D" id="3.30.70.2190">
    <property type="match status" value="1"/>
</dbReference>
<reference evidence="6 7" key="1">
    <citation type="submission" date="2018-09" db="EMBL/GenBank/DDBJ databases">
        <title>Metagenome Assembled Genomes from an Advanced Water Purification Facility.</title>
        <authorList>
            <person name="Stamps B.W."/>
            <person name="Spear J.R."/>
        </authorList>
    </citation>
    <scope>NUCLEOTIDE SEQUENCE [LARGE SCALE GENOMIC DNA]</scope>
    <source>
        <strain evidence="6">Bin_27_1</strain>
    </source>
</reference>
<dbReference type="EMBL" id="SSFD01000413">
    <property type="protein sequence ID" value="TXH77669.1"/>
    <property type="molecule type" value="Genomic_DNA"/>
</dbReference>
<evidence type="ECO:0000256" key="2">
    <source>
        <dbReference type="ARBA" id="ARBA00022630"/>
    </source>
</evidence>
<dbReference type="Gene3D" id="3.30.43.10">
    <property type="entry name" value="Uridine Diphospho-n-acetylenolpyruvylglucosamine Reductase, domain 2"/>
    <property type="match status" value="1"/>
</dbReference>
<dbReference type="SUPFAM" id="SSF55103">
    <property type="entry name" value="FAD-linked oxidases, C-terminal domain"/>
    <property type="match status" value="1"/>
</dbReference>
<dbReference type="Proteomes" id="UP000321192">
    <property type="component" value="Unassembled WGS sequence"/>
</dbReference>
<dbReference type="Pfam" id="PF02913">
    <property type="entry name" value="FAD-oxidase_C"/>
    <property type="match status" value="1"/>
</dbReference>
<dbReference type="InterPro" id="IPR036318">
    <property type="entry name" value="FAD-bd_PCMH-like_sf"/>
</dbReference>
<name>A0A5C7S2N7_THASP</name>
<dbReference type="InterPro" id="IPR016164">
    <property type="entry name" value="FAD-linked_Oxase-like_C"/>
</dbReference>
<dbReference type="RefSeq" id="WP_276663085.1">
    <property type="nucleotide sequence ID" value="NZ_SSFD01000413.1"/>
</dbReference>